<feature type="transmembrane region" description="Helical" evidence="1">
    <location>
        <begin position="12"/>
        <end position="32"/>
    </location>
</feature>
<dbReference type="Proteomes" id="UP000182347">
    <property type="component" value="Unassembled WGS sequence"/>
</dbReference>
<evidence type="ECO:0000313" key="3">
    <source>
        <dbReference type="Proteomes" id="UP000182347"/>
    </source>
</evidence>
<keyword evidence="1" id="KW-0812">Transmembrane</keyword>
<keyword evidence="1" id="KW-1133">Transmembrane helix</keyword>
<keyword evidence="1" id="KW-0472">Membrane</keyword>
<organism evidence="2 3">
    <name type="scientific">Sediminibacillus halophilus</name>
    <dbReference type="NCBI Taxonomy" id="482461"/>
    <lineage>
        <taxon>Bacteria</taxon>
        <taxon>Bacillati</taxon>
        <taxon>Bacillota</taxon>
        <taxon>Bacilli</taxon>
        <taxon>Bacillales</taxon>
        <taxon>Bacillaceae</taxon>
        <taxon>Sediminibacillus</taxon>
    </lineage>
</organism>
<proteinExistence type="predicted"/>
<keyword evidence="3" id="KW-1185">Reference proteome</keyword>
<name>A0A1G9VH12_9BACI</name>
<dbReference type="EMBL" id="FNHF01000004">
    <property type="protein sequence ID" value="SDM71494.1"/>
    <property type="molecule type" value="Genomic_DNA"/>
</dbReference>
<dbReference type="RefSeq" id="WP_074600389.1">
    <property type="nucleotide sequence ID" value="NZ_FNHF01000004.1"/>
</dbReference>
<dbReference type="AlphaFoldDB" id="A0A1G9VH12"/>
<feature type="transmembrane region" description="Helical" evidence="1">
    <location>
        <begin position="76"/>
        <end position="97"/>
    </location>
</feature>
<sequence>MRYFLKINGVSILYAIMALIPIQLTVNIYRIYRLTGWNPTIVNGVLLTIMLTLIIAGTIGIFSLSKKWLKGQNAGFWTAILWIPYFLIFTYLFTRLFPTTNPGDEPNPALGLIFLTGLFAYPFYILILTYMANTSARENVQAKSKTPTI</sequence>
<evidence type="ECO:0000256" key="1">
    <source>
        <dbReference type="SAM" id="Phobius"/>
    </source>
</evidence>
<gene>
    <name evidence="2" type="ORF">SAMN05216244_3283</name>
</gene>
<feature type="transmembrane region" description="Helical" evidence="1">
    <location>
        <begin position="109"/>
        <end position="131"/>
    </location>
</feature>
<reference evidence="3" key="1">
    <citation type="submission" date="2016-10" db="EMBL/GenBank/DDBJ databases">
        <authorList>
            <person name="Varghese N."/>
            <person name="Submissions S."/>
        </authorList>
    </citation>
    <scope>NUCLEOTIDE SEQUENCE [LARGE SCALE GENOMIC DNA]</scope>
    <source>
        <strain evidence="3">CGMCC 1.6199</strain>
    </source>
</reference>
<protein>
    <submittedName>
        <fullName evidence="2">Uncharacterized protein</fullName>
    </submittedName>
</protein>
<feature type="transmembrane region" description="Helical" evidence="1">
    <location>
        <begin position="44"/>
        <end position="64"/>
    </location>
</feature>
<accession>A0A1G9VH12</accession>
<evidence type="ECO:0000313" key="2">
    <source>
        <dbReference type="EMBL" id="SDM71494.1"/>
    </source>
</evidence>
<dbReference type="OrthoDB" id="2660529at2"/>